<protein>
    <submittedName>
        <fullName evidence="3">M96 mating-specific protein family</fullName>
    </submittedName>
</protein>
<feature type="compositionally biased region" description="Polar residues" evidence="2">
    <location>
        <begin position="1"/>
        <end position="18"/>
    </location>
</feature>
<dbReference type="PANTHER" id="PTHR35796">
    <property type="entry name" value="HYPOTHETICAL CYTOSOLIC PROTEIN"/>
    <property type="match status" value="1"/>
</dbReference>
<reference evidence="3 4" key="1">
    <citation type="journal article" date="2017" name="Genome Biol. Evol.">
        <title>Phytophthora megakarya and P. palmivora, closely related causal agents of cacao black pod rot, underwent increases in genome sizes and gene numbers by different mechanisms.</title>
        <authorList>
            <person name="Ali S.S."/>
            <person name="Shao J."/>
            <person name="Lary D.J."/>
            <person name="Kronmiller B."/>
            <person name="Shen D."/>
            <person name="Strem M.D."/>
            <person name="Amoako-Attah I."/>
            <person name="Akrofi A.Y."/>
            <person name="Begoude B.A."/>
            <person name="Ten Hoopen G.M."/>
            <person name="Coulibaly K."/>
            <person name="Kebe B.I."/>
            <person name="Melnick R.L."/>
            <person name="Guiltinan M.J."/>
            <person name="Tyler B.M."/>
            <person name="Meinhardt L.W."/>
            <person name="Bailey B.A."/>
        </authorList>
    </citation>
    <scope>NUCLEOTIDE SEQUENCE [LARGE SCALE GENOMIC DNA]</scope>
    <source>
        <strain evidence="4">sbr112.9</strain>
    </source>
</reference>
<dbReference type="OrthoDB" id="124732at2759"/>
<accession>A0A2P4Y6J5</accession>
<proteinExistence type="predicted"/>
<keyword evidence="1" id="KW-0175">Coiled coil</keyword>
<dbReference type="PANTHER" id="PTHR35796:SF3">
    <property type="entry name" value="BHLH DOMAIN-CONTAINING PROTEIN"/>
    <property type="match status" value="1"/>
</dbReference>
<dbReference type="Proteomes" id="UP000237271">
    <property type="component" value="Unassembled WGS sequence"/>
</dbReference>
<organism evidence="3 4">
    <name type="scientific">Phytophthora palmivora</name>
    <dbReference type="NCBI Taxonomy" id="4796"/>
    <lineage>
        <taxon>Eukaryota</taxon>
        <taxon>Sar</taxon>
        <taxon>Stramenopiles</taxon>
        <taxon>Oomycota</taxon>
        <taxon>Peronosporomycetes</taxon>
        <taxon>Peronosporales</taxon>
        <taxon>Peronosporaceae</taxon>
        <taxon>Phytophthora</taxon>
    </lineage>
</organism>
<feature type="coiled-coil region" evidence="1">
    <location>
        <begin position="38"/>
        <end position="65"/>
    </location>
</feature>
<dbReference type="EMBL" id="NCKW01005138">
    <property type="protein sequence ID" value="POM73432.1"/>
    <property type="molecule type" value="Genomic_DNA"/>
</dbReference>
<feature type="compositionally biased region" description="Basic residues" evidence="2">
    <location>
        <begin position="19"/>
        <end position="29"/>
    </location>
</feature>
<evidence type="ECO:0000313" key="3">
    <source>
        <dbReference type="EMBL" id="POM73432.1"/>
    </source>
</evidence>
<evidence type="ECO:0000313" key="4">
    <source>
        <dbReference type="Proteomes" id="UP000237271"/>
    </source>
</evidence>
<evidence type="ECO:0000256" key="2">
    <source>
        <dbReference type="SAM" id="MobiDB-lite"/>
    </source>
</evidence>
<keyword evidence="4" id="KW-1185">Reference proteome</keyword>
<comment type="caution">
    <text evidence="3">The sequence shown here is derived from an EMBL/GenBank/DDBJ whole genome shotgun (WGS) entry which is preliminary data.</text>
</comment>
<feature type="region of interest" description="Disordered" evidence="2">
    <location>
        <begin position="1"/>
        <end position="32"/>
    </location>
</feature>
<dbReference type="AlphaFoldDB" id="A0A2P4Y6J5"/>
<evidence type="ECO:0000256" key="1">
    <source>
        <dbReference type="SAM" id="Coils"/>
    </source>
</evidence>
<name>A0A2P4Y6J5_9STRA</name>
<gene>
    <name evidence="3" type="ORF">PHPALM_9722</name>
</gene>
<sequence>MLSGPPSNSTPITLLNTSKKPRPAQRKRGATYNPNFARQQQRKELHALRVEVIDLESQLAAIQQVRQRTAGHKENSRGQSERTPFVDIARGVWMTTAQQQLVQRMKATKENRRLKSLAARNVDIISKLQELLQQCSLDKVCPKVASHVVCLRTYDSEDFTRTALDQLTASADKSFQQVDNVFSQCCFDVTEPSIQTEPEMMVDGAGRVFYRVFGTKIFPFPHQQTGRVVWDVTSKQMVFVLYLLFYFYFSHQILHSTVDTVVESCGTELYTDDSKAIVFHTRQIKRRYQEGTRDVIVWQSHVRPVLFEGRYLHGATFKENGVFLIHHHPLIPSGFTLLQTCYMITPGTPMSELPKDPLAREVANFVLKCMAASISESHKVFENALIGQTFP</sequence>